<name>A0A096CL48_FLAPL</name>
<evidence type="ECO:0000313" key="12">
    <source>
        <dbReference type="EMBL" id="KGF55547.1"/>
    </source>
</evidence>
<evidence type="ECO:0000256" key="1">
    <source>
        <dbReference type="ARBA" id="ARBA00004651"/>
    </source>
</evidence>
<evidence type="ECO:0000256" key="7">
    <source>
        <dbReference type="ARBA" id="ARBA00022989"/>
    </source>
</evidence>
<evidence type="ECO:0000256" key="2">
    <source>
        <dbReference type="ARBA" id="ARBA00022448"/>
    </source>
</evidence>
<dbReference type="Proteomes" id="UP000029585">
    <property type="component" value="Unassembled WGS sequence"/>
</dbReference>
<dbReference type="Gene3D" id="1.20.1560.10">
    <property type="entry name" value="ABC transporter type 1, transmembrane domain"/>
    <property type="match status" value="1"/>
</dbReference>
<comment type="caution">
    <text evidence="12">The sequence shown here is derived from an EMBL/GenBank/DDBJ whole genome shotgun (WGS) entry which is preliminary data.</text>
</comment>
<dbReference type="Pfam" id="PF00005">
    <property type="entry name" value="ABC_tran"/>
    <property type="match status" value="1"/>
</dbReference>
<dbReference type="InterPro" id="IPR027417">
    <property type="entry name" value="P-loop_NTPase"/>
</dbReference>
<dbReference type="InterPro" id="IPR003593">
    <property type="entry name" value="AAA+_ATPase"/>
</dbReference>
<evidence type="ECO:0000256" key="5">
    <source>
        <dbReference type="ARBA" id="ARBA00022741"/>
    </source>
</evidence>
<feature type="transmembrane region" description="Helical" evidence="9">
    <location>
        <begin position="171"/>
        <end position="188"/>
    </location>
</feature>
<dbReference type="RefSeq" id="WP_044940902.1">
    <property type="nucleotide sequence ID" value="NZ_KN174163.1"/>
</dbReference>
<dbReference type="PANTHER" id="PTHR43394:SF1">
    <property type="entry name" value="ATP-BINDING CASSETTE SUB-FAMILY B MEMBER 10, MITOCHONDRIAL"/>
    <property type="match status" value="1"/>
</dbReference>
<organism evidence="12 13">
    <name type="scientific">Flavonifractor plautii 1_3_50AFAA</name>
    <dbReference type="NCBI Taxonomy" id="742738"/>
    <lineage>
        <taxon>Bacteria</taxon>
        <taxon>Bacillati</taxon>
        <taxon>Bacillota</taxon>
        <taxon>Clostridia</taxon>
        <taxon>Eubacteriales</taxon>
        <taxon>Oscillospiraceae</taxon>
        <taxon>Flavonifractor</taxon>
    </lineage>
</organism>
<keyword evidence="5" id="KW-0547">Nucleotide-binding</keyword>
<dbReference type="InterPro" id="IPR017871">
    <property type="entry name" value="ABC_transporter-like_CS"/>
</dbReference>
<dbReference type="PANTHER" id="PTHR43394">
    <property type="entry name" value="ATP-DEPENDENT PERMEASE MDL1, MITOCHONDRIAL"/>
    <property type="match status" value="1"/>
</dbReference>
<dbReference type="InterPro" id="IPR003439">
    <property type="entry name" value="ABC_transporter-like_ATP-bd"/>
</dbReference>
<dbReference type="InterPro" id="IPR039421">
    <property type="entry name" value="Type_1_exporter"/>
</dbReference>
<feature type="transmembrane region" description="Helical" evidence="9">
    <location>
        <begin position="289"/>
        <end position="308"/>
    </location>
</feature>
<dbReference type="eggNOG" id="COG1132">
    <property type="taxonomic scope" value="Bacteria"/>
</dbReference>
<evidence type="ECO:0000256" key="6">
    <source>
        <dbReference type="ARBA" id="ARBA00022840"/>
    </source>
</evidence>
<dbReference type="InterPro" id="IPR036640">
    <property type="entry name" value="ABC1_TM_sf"/>
</dbReference>
<feature type="transmembrane region" description="Helical" evidence="9">
    <location>
        <begin position="68"/>
        <end position="90"/>
    </location>
</feature>
<dbReference type="GO" id="GO:0005524">
    <property type="term" value="F:ATP binding"/>
    <property type="evidence" value="ECO:0007669"/>
    <property type="project" value="UniProtKB-KW"/>
</dbReference>
<evidence type="ECO:0000256" key="9">
    <source>
        <dbReference type="SAM" id="Phobius"/>
    </source>
</evidence>
<evidence type="ECO:0008006" key="14">
    <source>
        <dbReference type="Google" id="ProtNLM"/>
    </source>
</evidence>
<dbReference type="AlphaFoldDB" id="A0A096CL48"/>
<dbReference type="FunFam" id="3.40.50.300:FF:000221">
    <property type="entry name" value="Multidrug ABC transporter ATP-binding protein"/>
    <property type="match status" value="1"/>
</dbReference>
<evidence type="ECO:0000256" key="4">
    <source>
        <dbReference type="ARBA" id="ARBA00022692"/>
    </source>
</evidence>
<dbReference type="Pfam" id="PF00664">
    <property type="entry name" value="ABC_membrane"/>
    <property type="match status" value="1"/>
</dbReference>
<dbReference type="EMBL" id="ADLO01000056">
    <property type="protein sequence ID" value="KGF55547.1"/>
    <property type="molecule type" value="Genomic_DNA"/>
</dbReference>
<dbReference type="GO" id="GO:0005886">
    <property type="term" value="C:plasma membrane"/>
    <property type="evidence" value="ECO:0007669"/>
    <property type="project" value="UniProtKB-SubCell"/>
</dbReference>
<dbReference type="PROSITE" id="PS00211">
    <property type="entry name" value="ABC_TRANSPORTER_1"/>
    <property type="match status" value="1"/>
</dbReference>
<evidence type="ECO:0000259" key="10">
    <source>
        <dbReference type="PROSITE" id="PS50893"/>
    </source>
</evidence>
<feature type="domain" description="ABC transmembrane type-1" evidence="11">
    <location>
        <begin position="24"/>
        <end position="277"/>
    </location>
</feature>
<dbReference type="PATRIC" id="fig|742738.3.peg.1912"/>
<reference evidence="12 13" key="1">
    <citation type="submission" date="2011-08" db="EMBL/GenBank/DDBJ databases">
        <title>The Genome Sequence of Clostridium orbiscindens 1_3_50AFAA.</title>
        <authorList>
            <consortium name="The Broad Institute Genome Sequencing Platform"/>
            <person name="Earl A."/>
            <person name="Ward D."/>
            <person name="Feldgarden M."/>
            <person name="Gevers D."/>
            <person name="Daigneault M."/>
            <person name="Strauss J."/>
            <person name="Allen-Vercoe E."/>
            <person name="Young S.K."/>
            <person name="Zeng Q."/>
            <person name="Gargeya S."/>
            <person name="Fitzgerald M."/>
            <person name="Haas B."/>
            <person name="Abouelleil A."/>
            <person name="Alvarado L."/>
            <person name="Arachchi H.M."/>
            <person name="Berlin A."/>
            <person name="Brown A."/>
            <person name="Chapman S.B."/>
            <person name="Chen Z."/>
            <person name="Dunbar C."/>
            <person name="Freedman E."/>
            <person name="Gearin G."/>
            <person name="Gellesch M."/>
            <person name="Goldberg J."/>
            <person name="Griggs A."/>
            <person name="Gujja S."/>
            <person name="Heiman D."/>
            <person name="Howarth C."/>
            <person name="Larson L."/>
            <person name="Lui A."/>
            <person name="MacDonald P.J.P."/>
            <person name="Montmayeur A."/>
            <person name="Murphy C."/>
            <person name="Neiman D."/>
            <person name="Pearson M."/>
            <person name="Priest M."/>
            <person name="Roberts A."/>
            <person name="Saif S."/>
            <person name="Shea T."/>
            <person name="Shenoy N."/>
            <person name="Sisk P."/>
            <person name="Stolte C."/>
            <person name="Sykes S."/>
            <person name="Wortman J."/>
            <person name="Nusbaum C."/>
            <person name="Birren B."/>
        </authorList>
    </citation>
    <scope>NUCLEOTIDE SEQUENCE [LARGE SCALE GENOMIC DNA]</scope>
    <source>
        <strain evidence="12 13">1_3_50AFAA</strain>
    </source>
</reference>
<keyword evidence="4 9" id="KW-0812">Transmembrane</keyword>
<evidence type="ECO:0000256" key="3">
    <source>
        <dbReference type="ARBA" id="ARBA00022475"/>
    </source>
</evidence>
<sequence length="598" mass="65956">MTQKKKAGISRLLEFGGRYRWMTVVACILSGLSSVLMLCPFLCIWLVLRDVLAALPDLSTVDVKAMTLYGWAALGLAVGGFLLYSLALLFSHLGAFHTAKNMQSQILHHLASLPLGFFSQNSSGKLRKIIHENTAQTENFLAHQLPDMTGSAVTAVTMLVMLLFFDWRLGGLSILLLIAGFMVQMLMTSEKSMSYMRKYQDASEQMNNEAVEYVRGIPVVKVFQQTIYSFKSFYAAIMYYKDNVTEYALSCQGPMVAFNVIINASFAVLIPAGILLIGPEQYSEFLLDLIFYILFTSGSAGILNKILFSGTYRMMAQEAVRRVDSLLAEASVVEDALTRIPDRNDVEFRDVTFTYPGTKAPALFHLSFQVPEGKTVALVGASGSGKTTAATLIPRFWDVQEGAVCIGGVPVSQIPKQELMNRIAFVFQDSQLLKASILENVRASRPDATREQVVEALRSAQCDDILEKLPKGVDTVLGTKGVYLSGGEQQRIALARAILKDAPIVLLDEATAFADPENEHKIQMAFERLTQGKTVLMIAHRLPTIQNADEILVLEQGTAAERGTHDSLMARNGIYASMWRDYQTSVAWNIGKEGHHAS</sequence>
<dbReference type="GO" id="GO:0016887">
    <property type="term" value="F:ATP hydrolysis activity"/>
    <property type="evidence" value="ECO:0007669"/>
    <property type="project" value="InterPro"/>
</dbReference>
<keyword evidence="2" id="KW-0813">Transport</keyword>
<keyword evidence="6" id="KW-0067">ATP-binding</keyword>
<dbReference type="SMART" id="SM00382">
    <property type="entry name" value="AAA"/>
    <property type="match status" value="1"/>
</dbReference>
<accession>A0A096CL48</accession>
<proteinExistence type="predicted"/>
<comment type="subcellular location">
    <subcellularLocation>
        <location evidence="1">Cell membrane</location>
        <topology evidence="1">Multi-pass membrane protein</topology>
    </subcellularLocation>
</comment>
<dbReference type="PROSITE" id="PS50929">
    <property type="entry name" value="ABC_TM1F"/>
    <property type="match status" value="1"/>
</dbReference>
<dbReference type="PROSITE" id="PS50893">
    <property type="entry name" value="ABC_TRANSPORTER_2"/>
    <property type="match status" value="1"/>
</dbReference>
<dbReference type="Gene3D" id="3.40.50.300">
    <property type="entry name" value="P-loop containing nucleotide triphosphate hydrolases"/>
    <property type="match status" value="1"/>
</dbReference>
<dbReference type="InterPro" id="IPR011527">
    <property type="entry name" value="ABC1_TM_dom"/>
</dbReference>
<evidence type="ECO:0000313" key="13">
    <source>
        <dbReference type="Proteomes" id="UP000029585"/>
    </source>
</evidence>
<dbReference type="SUPFAM" id="SSF90123">
    <property type="entry name" value="ABC transporter transmembrane region"/>
    <property type="match status" value="1"/>
</dbReference>
<keyword evidence="8 9" id="KW-0472">Membrane</keyword>
<evidence type="ECO:0000259" key="11">
    <source>
        <dbReference type="PROSITE" id="PS50929"/>
    </source>
</evidence>
<dbReference type="SUPFAM" id="SSF52540">
    <property type="entry name" value="P-loop containing nucleoside triphosphate hydrolases"/>
    <property type="match status" value="1"/>
</dbReference>
<dbReference type="HOGENOM" id="CLU_000604_84_9_9"/>
<gene>
    <name evidence="12" type="ORF">HMPREF9460_01860</name>
</gene>
<feature type="transmembrane region" description="Helical" evidence="9">
    <location>
        <begin position="21"/>
        <end position="48"/>
    </location>
</feature>
<protein>
    <recommendedName>
        <fullName evidence="14">ABC transporter ATP-binding protein</fullName>
    </recommendedName>
</protein>
<keyword evidence="13" id="KW-1185">Reference proteome</keyword>
<dbReference type="GO" id="GO:0015421">
    <property type="term" value="F:ABC-type oligopeptide transporter activity"/>
    <property type="evidence" value="ECO:0007669"/>
    <property type="project" value="TreeGrafter"/>
</dbReference>
<feature type="domain" description="ABC transporter" evidence="10">
    <location>
        <begin position="346"/>
        <end position="581"/>
    </location>
</feature>
<keyword evidence="7 9" id="KW-1133">Transmembrane helix</keyword>
<evidence type="ECO:0000256" key="8">
    <source>
        <dbReference type="ARBA" id="ARBA00023136"/>
    </source>
</evidence>
<keyword evidence="3" id="KW-1003">Cell membrane</keyword>
<feature type="transmembrane region" description="Helical" evidence="9">
    <location>
        <begin position="256"/>
        <end position="277"/>
    </location>
</feature>